<dbReference type="SUPFAM" id="SSF54637">
    <property type="entry name" value="Thioesterase/thiol ester dehydrase-isomerase"/>
    <property type="match status" value="2"/>
</dbReference>
<dbReference type="Pfam" id="PF00106">
    <property type="entry name" value="adh_short"/>
    <property type="match status" value="1"/>
</dbReference>
<dbReference type="SUPFAM" id="SSF55718">
    <property type="entry name" value="SCP-like"/>
    <property type="match status" value="1"/>
</dbReference>
<evidence type="ECO:0000259" key="9">
    <source>
        <dbReference type="Pfam" id="PF01575"/>
    </source>
</evidence>
<evidence type="ECO:0000256" key="8">
    <source>
        <dbReference type="ARBA" id="ARBA00023239"/>
    </source>
</evidence>
<dbReference type="Gene3D" id="1.10.287.4290">
    <property type="match status" value="1"/>
</dbReference>
<dbReference type="Proteomes" id="UP000614350">
    <property type="component" value="Unassembled WGS sequence"/>
</dbReference>
<dbReference type="GO" id="GO:0016491">
    <property type="term" value="F:oxidoreductase activity"/>
    <property type="evidence" value="ECO:0007669"/>
    <property type="project" value="UniProtKB-KW"/>
</dbReference>
<keyword evidence="7" id="KW-0576">Peroxisome</keyword>
<dbReference type="CDD" id="cd05353">
    <property type="entry name" value="hydroxyacyl-CoA-like_DH_SDR_c-like"/>
    <property type="match status" value="1"/>
</dbReference>
<dbReference type="FunFam" id="3.10.129.10:FF:000013">
    <property type="entry name" value="Peroxisomal multifunctional enzyme type 2"/>
    <property type="match status" value="1"/>
</dbReference>
<dbReference type="InterPro" id="IPR051687">
    <property type="entry name" value="Peroxisomal_Beta-Oxidation"/>
</dbReference>
<feature type="domain" description="MaoC-like" evidence="9">
    <location>
        <begin position="442"/>
        <end position="556"/>
    </location>
</feature>
<evidence type="ECO:0000256" key="3">
    <source>
        <dbReference type="ARBA" id="ARBA00006484"/>
    </source>
</evidence>
<dbReference type="PRINTS" id="PR00081">
    <property type="entry name" value="GDHRDH"/>
</dbReference>
<evidence type="ECO:0008006" key="14">
    <source>
        <dbReference type="Google" id="ProtNLM"/>
    </source>
</evidence>
<accession>A0A834N1G5</accession>
<evidence type="ECO:0000259" key="11">
    <source>
        <dbReference type="Pfam" id="PF22622"/>
    </source>
</evidence>
<dbReference type="Gene3D" id="3.40.50.720">
    <property type="entry name" value="NAD(P)-binding Rossmann-like Domain"/>
    <property type="match status" value="1"/>
</dbReference>
<dbReference type="GO" id="GO:0006635">
    <property type="term" value="P:fatty acid beta-oxidation"/>
    <property type="evidence" value="ECO:0007669"/>
    <property type="project" value="UniProtKB-UniPathway"/>
</dbReference>
<reference evidence="12" key="1">
    <citation type="journal article" date="2020" name="G3 (Bethesda)">
        <title>High-Quality Assemblies for Three Invasive Social Wasps from the &lt;i&gt;Vespula&lt;/i&gt; Genus.</title>
        <authorList>
            <person name="Harrop T.W.R."/>
            <person name="Guhlin J."/>
            <person name="McLaughlin G.M."/>
            <person name="Permina E."/>
            <person name="Stockwell P."/>
            <person name="Gilligan J."/>
            <person name="Le Lec M.F."/>
            <person name="Gruber M.A.M."/>
            <person name="Quinn O."/>
            <person name="Lovegrove M."/>
            <person name="Duncan E.J."/>
            <person name="Remnant E.J."/>
            <person name="Van Eeckhoven J."/>
            <person name="Graham B."/>
            <person name="Knapp R.A."/>
            <person name="Langford K.W."/>
            <person name="Kronenberg Z."/>
            <person name="Press M.O."/>
            <person name="Eacker S.M."/>
            <person name="Wilson-Rankin E.E."/>
            <person name="Purcell J."/>
            <person name="Lester P.J."/>
            <person name="Dearden P.K."/>
        </authorList>
    </citation>
    <scope>NUCLEOTIDE SEQUENCE</scope>
    <source>
        <strain evidence="12">Marl-1</strain>
    </source>
</reference>
<comment type="caution">
    <text evidence="12">The sequence shown here is derived from an EMBL/GenBank/DDBJ whole genome shotgun (WGS) entry which is preliminary data.</text>
</comment>
<evidence type="ECO:0000256" key="2">
    <source>
        <dbReference type="ARBA" id="ARBA00005005"/>
    </source>
</evidence>
<evidence type="ECO:0000256" key="6">
    <source>
        <dbReference type="ARBA" id="ARBA00023098"/>
    </source>
</evidence>
<dbReference type="GO" id="GO:0005777">
    <property type="term" value="C:peroxisome"/>
    <property type="evidence" value="ECO:0007669"/>
    <property type="project" value="UniProtKB-SubCell"/>
</dbReference>
<keyword evidence="13" id="KW-1185">Reference proteome</keyword>
<evidence type="ECO:0000256" key="5">
    <source>
        <dbReference type="ARBA" id="ARBA00023002"/>
    </source>
</evidence>
<dbReference type="CDD" id="cd03448">
    <property type="entry name" value="HDE_HSD"/>
    <property type="match status" value="1"/>
</dbReference>
<feature type="domain" description="SCP2" evidence="10">
    <location>
        <begin position="599"/>
        <end position="690"/>
    </location>
</feature>
<dbReference type="PANTHER" id="PTHR45024">
    <property type="entry name" value="DEHYDROGENASES, SHORT CHAIN"/>
    <property type="match status" value="1"/>
</dbReference>
<dbReference type="InterPro" id="IPR036527">
    <property type="entry name" value="SCP2_sterol-bd_dom_sf"/>
</dbReference>
<dbReference type="InterPro" id="IPR029069">
    <property type="entry name" value="HotDog_dom_sf"/>
</dbReference>
<dbReference type="InterPro" id="IPR036291">
    <property type="entry name" value="NAD(P)-bd_dom_sf"/>
</dbReference>
<dbReference type="SUPFAM" id="SSF51735">
    <property type="entry name" value="NAD(P)-binding Rossmann-fold domains"/>
    <property type="match status" value="1"/>
</dbReference>
<dbReference type="AlphaFoldDB" id="A0A834N1G5"/>
<sequence length="697" mass="76357">MTELRFDNRVVVVTGAGAGLGRAYALLFASRGASVVVNDLGGGRHGDGKSSQAADNVVAEIQKNGGKAVADYNSVVDGAKIIKTAINTFGRVDVVVNNAGILKDKSFAKMSESDWDLIQDVHVKGAFKTTQAAWPYFCKQNYGKVIFTSSNSGLCGNFGQTNYSTAKMASRLTEDIIPPDLFKQLKPELIAPIVFWLCHEKCNESGSVIESAIGWVRKCGMVRSSGCVLRKNLDDIVTPENVQENWSDIVDMTSAKHASNMEEIVGDQMNIIDDLKNGVSKRKIDDNVTYSNYNGRDGILYALGVGATVQDPSDLRYLYENHENFALLPTYYIIFGVLGCMQNPIISNALPDLQINPVNTLHGEQYLEIYKVLPVEAKVKTVYKVLDVLDKGKGTVVLVQHDTFDANSEEKLSTGQISVYVVGVSGFQGKRTSPHIIPIIDPPNRNPDASVTQKTTTDQAALYRLSGDLNPLHIDSNVATMAGYKKPILHGLCSLGFSTRHILNTYANGDPSLFKAIKVRFAKPVLPGETLRTDMWQNGNRIHFRTSIVETNTAIITGAYIDLFSVKSKVTPTVSTPIANNNDLKSNAVFDTMKDYVKANPDQTKKVNAIFLYNITVNGNPKAQWTLDLKKGDVYKGQPTSGKADTTLTIEDKDMMDIATGKINPQVAFMQGKLKITGNIMLTQKLKTLMEMNKAKL</sequence>
<name>A0A834N1G5_VESVU</name>
<keyword evidence="6" id="KW-0443">Lipid metabolism</keyword>
<feature type="domain" description="Peroxisomal multifunctional enzyme type 2-like N-terminal" evidence="11">
    <location>
        <begin position="292"/>
        <end position="423"/>
    </location>
</feature>
<proteinExistence type="inferred from homology"/>
<comment type="subcellular location">
    <subcellularLocation>
        <location evidence="1">Peroxisome</location>
    </subcellularLocation>
</comment>
<dbReference type="GO" id="GO:0018812">
    <property type="term" value="F:3-hydroxyacyl-CoA dehydratase activity"/>
    <property type="evidence" value="ECO:0007669"/>
    <property type="project" value="UniProtKB-ARBA"/>
</dbReference>
<dbReference type="InterPro" id="IPR002539">
    <property type="entry name" value="MaoC-like_dom"/>
</dbReference>
<evidence type="ECO:0000256" key="1">
    <source>
        <dbReference type="ARBA" id="ARBA00004275"/>
    </source>
</evidence>
<dbReference type="InterPro" id="IPR003033">
    <property type="entry name" value="SCP2_sterol-bd_dom"/>
</dbReference>
<evidence type="ECO:0000259" key="10">
    <source>
        <dbReference type="Pfam" id="PF02036"/>
    </source>
</evidence>
<evidence type="ECO:0000256" key="7">
    <source>
        <dbReference type="ARBA" id="ARBA00023140"/>
    </source>
</evidence>
<dbReference type="PANTHER" id="PTHR45024:SF2">
    <property type="entry name" value="SCP2 DOMAIN-CONTAINING PROTEIN"/>
    <property type="match status" value="1"/>
</dbReference>
<dbReference type="InterPro" id="IPR054357">
    <property type="entry name" value="MFE-2_N"/>
</dbReference>
<evidence type="ECO:0000313" key="13">
    <source>
        <dbReference type="Proteomes" id="UP000614350"/>
    </source>
</evidence>
<dbReference type="Gene3D" id="3.10.129.10">
    <property type="entry name" value="Hotdog Thioesterase"/>
    <property type="match status" value="1"/>
</dbReference>
<dbReference type="EMBL" id="JACSEA010000009">
    <property type="protein sequence ID" value="KAF7392912.1"/>
    <property type="molecule type" value="Genomic_DNA"/>
</dbReference>
<organism evidence="12 13">
    <name type="scientific">Vespula vulgaris</name>
    <name type="common">Yellow jacket</name>
    <name type="synonym">Wasp</name>
    <dbReference type="NCBI Taxonomy" id="7454"/>
    <lineage>
        <taxon>Eukaryota</taxon>
        <taxon>Metazoa</taxon>
        <taxon>Ecdysozoa</taxon>
        <taxon>Arthropoda</taxon>
        <taxon>Hexapoda</taxon>
        <taxon>Insecta</taxon>
        <taxon>Pterygota</taxon>
        <taxon>Neoptera</taxon>
        <taxon>Endopterygota</taxon>
        <taxon>Hymenoptera</taxon>
        <taxon>Apocrita</taxon>
        <taxon>Aculeata</taxon>
        <taxon>Vespoidea</taxon>
        <taxon>Vespidae</taxon>
        <taxon>Vespinae</taxon>
        <taxon>Vespula</taxon>
    </lineage>
</organism>
<comment type="pathway">
    <text evidence="2">Lipid metabolism; fatty acid beta-oxidation.</text>
</comment>
<dbReference type="Gene3D" id="3.30.1050.10">
    <property type="entry name" value="SCP2 sterol-binding domain"/>
    <property type="match status" value="1"/>
</dbReference>
<keyword evidence="4" id="KW-0276">Fatty acid metabolism</keyword>
<dbReference type="Pfam" id="PF22622">
    <property type="entry name" value="MFE-2_hydrat-2_N"/>
    <property type="match status" value="1"/>
</dbReference>
<keyword evidence="5" id="KW-0560">Oxidoreductase</keyword>
<protein>
    <recommendedName>
        <fullName evidence="14">Peroxisomal multifunctional enzyme type 2</fullName>
    </recommendedName>
</protein>
<dbReference type="Pfam" id="PF02036">
    <property type="entry name" value="SCP2"/>
    <property type="match status" value="1"/>
</dbReference>
<dbReference type="Pfam" id="PF01575">
    <property type="entry name" value="MaoC_dehydratas"/>
    <property type="match status" value="1"/>
</dbReference>
<dbReference type="InterPro" id="IPR002347">
    <property type="entry name" value="SDR_fam"/>
</dbReference>
<dbReference type="UniPathway" id="UPA00659"/>
<comment type="similarity">
    <text evidence="3">Belongs to the short-chain dehydrogenases/reductases (SDR) family.</text>
</comment>
<evidence type="ECO:0000313" key="12">
    <source>
        <dbReference type="EMBL" id="KAF7392912.1"/>
    </source>
</evidence>
<gene>
    <name evidence="12" type="ORF">HZH66_008745</name>
</gene>
<keyword evidence="8" id="KW-0456">Lyase</keyword>
<evidence type="ECO:0000256" key="4">
    <source>
        <dbReference type="ARBA" id="ARBA00022832"/>
    </source>
</evidence>